<accession>A0AAV8V8Y3</accession>
<dbReference type="EMBL" id="JANEYG010000264">
    <property type="protein sequence ID" value="KAJ8910664.1"/>
    <property type="molecule type" value="Genomic_DNA"/>
</dbReference>
<comment type="caution">
    <text evidence="2">The sequence shown here is derived from an EMBL/GenBank/DDBJ whole genome shotgun (WGS) entry which is preliminary data.</text>
</comment>
<evidence type="ECO:0000313" key="3">
    <source>
        <dbReference type="Proteomes" id="UP001159042"/>
    </source>
</evidence>
<sequence>MPRVIPIPKVGGILPLLPIFAGLSALGTVAGGIAGVSKAMSEAQRHNKTMEAIALKNSKSGSGLYLKPHRHGVGLFLKPQYPKNL</sequence>
<proteinExistence type="predicted"/>
<keyword evidence="3" id="KW-1185">Reference proteome</keyword>
<dbReference type="Proteomes" id="UP001159042">
    <property type="component" value="Unassembled WGS sequence"/>
</dbReference>
<keyword evidence="1" id="KW-0472">Membrane</keyword>
<protein>
    <submittedName>
        <fullName evidence="2">Uncharacterized protein</fullName>
    </submittedName>
</protein>
<name>A0AAV8V8Y3_9CUCU</name>
<reference evidence="2 3" key="1">
    <citation type="journal article" date="2023" name="Insect Mol. Biol.">
        <title>Genome sequencing provides insights into the evolution of gene families encoding plant cell wall-degrading enzymes in longhorned beetles.</title>
        <authorList>
            <person name="Shin N.R."/>
            <person name="Okamura Y."/>
            <person name="Kirsch R."/>
            <person name="Pauchet Y."/>
        </authorList>
    </citation>
    <scope>NUCLEOTIDE SEQUENCE [LARGE SCALE GENOMIC DNA]</scope>
    <source>
        <strain evidence="2">EAD_L_NR</strain>
    </source>
</reference>
<keyword evidence="1" id="KW-0812">Transmembrane</keyword>
<evidence type="ECO:0000256" key="1">
    <source>
        <dbReference type="SAM" id="Phobius"/>
    </source>
</evidence>
<gene>
    <name evidence="2" type="ORF">NQ315_016042</name>
</gene>
<feature type="transmembrane region" description="Helical" evidence="1">
    <location>
        <begin position="12"/>
        <end position="36"/>
    </location>
</feature>
<keyword evidence="1" id="KW-1133">Transmembrane helix</keyword>
<organism evidence="2 3">
    <name type="scientific">Exocentrus adspersus</name>
    <dbReference type="NCBI Taxonomy" id="1586481"/>
    <lineage>
        <taxon>Eukaryota</taxon>
        <taxon>Metazoa</taxon>
        <taxon>Ecdysozoa</taxon>
        <taxon>Arthropoda</taxon>
        <taxon>Hexapoda</taxon>
        <taxon>Insecta</taxon>
        <taxon>Pterygota</taxon>
        <taxon>Neoptera</taxon>
        <taxon>Endopterygota</taxon>
        <taxon>Coleoptera</taxon>
        <taxon>Polyphaga</taxon>
        <taxon>Cucujiformia</taxon>
        <taxon>Chrysomeloidea</taxon>
        <taxon>Cerambycidae</taxon>
        <taxon>Lamiinae</taxon>
        <taxon>Acanthocinini</taxon>
        <taxon>Exocentrus</taxon>
    </lineage>
</organism>
<dbReference type="AlphaFoldDB" id="A0AAV8V8Y3"/>
<evidence type="ECO:0000313" key="2">
    <source>
        <dbReference type="EMBL" id="KAJ8910664.1"/>
    </source>
</evidence>